<accession>A0A565BG47</accession>
<sequence>MTNQPRDHSFDKLENHSKRPTIICEDRRQITPPNKTNKMTKRHKPSRKRRKDWKWGKDRAEPTRDHNHRTVRVPTVVRVTARR</sequence>
<comment type="caution">
    <text evidence="2">The sequence shown here is derived from an EMBL/GenBank/DDBJ whole genome shotgun (WGS) entry which is preliminary data.</text>
</comment>
<dbReference type="EMBL" id="CABITT030000004">
    <property type="protein sequence ID" value="VVB00601.1"/>
    <property type="molecule type" value="Genomic_DNA"/>
</dbReference>
<feature type="compositionally biased region" description="Basic and acidic residues" evidence="1">
    <location>
        <begin position="1"/>
        <end position="17"/>
    </location>
</feature>
<name>A0A565BG47_9BRAS</name>
<reference evidence="2" key="1">
    <citation type="submission" date="2019-07" db="EMBL/GenBank/DDBJ databases">
        <authorList>
            <person name="Dittberner H."/>
        </authorList>
    </citation>
    <scope>NUCLEOTIDE SEQUENCE [LARGE SCALE GENOMIC DNA]</scope>
</reference>
<organism evidence="2 3">
    <name type="scientific">Arabis nemorensis</name>
    <dbReference type="NCBI Taxonomy" id="586526"/>
    <lineage>
        <taxon>Eukaryota</taxon>
        <taxon>Viridiplantae</taxon>
        <taxon>Streptophyta</taxon>
        <taxon>Embryophyta</taxon>
        <taxon>Tracheophyta</taxon>
        <taxon>Spermatophyta</taxon>
        <taxon>Magnoliopsida</taxon>
        <taxon>eudicotyledons</taxon>
        <taxon>Gunneridae</taxon>
        <taxon>Pentapetalae</taxon>
        <taxon>rosids</taxon>
        <taxon>malvids</taxon>
        <taxon>Brassicales</taxon>
        <taxon>Brassicaceae</taxon>
        <taxon>Arabideae</taxon>
        <taxon>Arabis</taxon>
    </lineage>
</organism>
<keyword evidence="3" id="KW-1185">Reference proteome</keyword>
<feature type="compositionally biased region" description="Low complexity" evidence="1">
    <location>
        <begin position="72"/>
        <end position="83"/>
    </location>
</feature>
<feature type="compositionally biased region" description="Basic residues" evidence="1">
    <location>
        <begin position="38"/>
        <end position="52"/>
    </location>
</feature>
<dbReference type="Proteomes" id="UP000489600">
    <property type="component" value="Unassembled WGS sequence"/>
</dbReference>
<evidence type="ECO:0000256" key="1">
    <source>
        <dbReference type="SAM" id="MobiDB-lite"/>
    </source>
</evidence>
<protein>
    <submittedName>
        <fullName evidence="2">Uncharacterized protein</fullName>
    </submittedName>
</protein>
<feature type="region of interest" description="Disordered" evidence="1">
    <location>
        <begin position="1"/>
        <end position="83"/>
    </location>
</feature>
<proteinExistence type="predicted"/>
<evidence type="ECO:0000313" key="2">
    <source>
        <dbReference type="EMBL" id="VVB00601.1"/>
    </source>
</evidence>
<gene>
    <name evidence="2" type="ORF">ANE_LOCUS11045</name>
</gene>
<evidence type="ECO:0000313" key="3">
    <source>
        <dbReference type="Proteomes" id="UP000489600"/>
    </source>
</evidence>
<dbReference type="AlphaFoldDB" id="A0A565BG47"/>
<feature type="compositionally biased region" description="Basic and acidic residues" evidence="1">
    <location>
        <begin position="53"/>
        <end position="65"/>
    </location>
</feature>